<dbReference type="InterPro" id="IPR013783">
    <property type="entry name" value="Ig-like_fold"/>
</dbReference>
<dbReference type="SUPFAM" id="SSF49265">
    <property type="entry name" value="Fibronectin type III"/>
    <property type="match status" value="1"/>
</dbReference>
<dbReference type="InterPro" id="IPR036179">
    <property type="entry name" value="Ig-like_dom_sf"/>
</dbReference>
<evidence type="ECO:0000313" key="6">
    <source>
        <dbReference type="EMBL" id="RWS10235.1"/>
    </source>
</evidence>
<keyword evidence="2" id="KW-0472">Membrane</keyword>
<comment type="subcellular location">
    <subcellularLocation>
        <location evidence="1">Membrane</location>
        <topology evidence="1">Single-pass membrane protein</topology>
    </subcellularLocation>
</comment>
<dbReference type="AlphaFoldDB" id="A0A3S4R123"/>
<dbReference type="InterPro" id="IPR007110">
    <property type="entry name" value="Ig-like_dom"/>
</dbReference>
<dbReference type="PANTHER" id="PTHR23278">
    <property type="entry name" value="SIDESTEP PROTEIN"/>
    <property type="match status" value="1"/>
</dbReference>
<dbReference type="Gene3D" id="2.60.40.10">
    <property type="entry name" value="Immunoglobulins"/>
    <property type="match status" value="6"/>
</dbReference>
<feature type="region of interest" description="Disordered" evidence="4">
    <location>
        <begin position="586"/>
        <end position="615"/>
    </location>
</feature>
<keyword evidence="7" id="KW-1185">Reference proteome</keyword>
<evidence type="ECO:0000256" key="3">
    <source>
        <dbReference type="ARBA" id="ARBA00023157"/>
    </source>
</evidence>
<feature type="domain" description="Ig-like" evidence="5">
    <location>
        <begin position="115"/>
        <end position="209"/>
    </location>
</feature>
<feature type="non-terminal residue" evidence="6">
    <location>
        <position position="1"/>
    </location>
</feature>
<gene>
    <name evidence="6" type="ORF">B4U79_03939</name>
</gene>
<dbReference type="InterPro" id="IPR003598">
    <property type="entry name" value="Ig_sub2"/>
</dbReference>
<feature type="domain" description="Ig-like" evidence="5">
    <location>
        <begin position="362"/>
        <end position="454"/>
    </location>
</feature>
<feature type="compositionally biased region" description="Low complexity" evidence="4">
    <location>
        <begin position="603"/>
        <end position="615"/>
    </location>
</feature>
<dbReference type="CDD" id="cd00063">
    <property type="entry name" value="FN3"/>
    <property type="match status" value="1"/>
</dbReference>
<evidence type="ECO:0000259" key="5">
    <source>
        <dbReference type="PROSITE" id="PS50835"/>
    </source>
</evidence>
<dbReference type="InterPro" id="IPR036116">
    <property type="entry name" value="FN3_sf"/>
</dbReference>
<feature type="domain" description="Ig-like" evidence="5">
    <location>
        <begin position="220"/>
        <end position="357"/>
    </location>
</feature>
<dbReference type="InterPro" id="IPR003961">
    <property type="entry name" value="FN3_dom"/>
</dbReference>
<sequence length="615" mass="69536">IFNYTALKGGKIEIPCNASVSANDSVTLILWYKSENATGPPIYSVDLRNRTFSTAVHTISERYKKRLLFDMSNEPSLLRIDPVFEEDIGEYLCRVDFRHERTRGYVTFLNVVVFPKKIFIVDTDSQLLSGVIGPYDENSSIDLICKAEGKPPPKLHWYRNNVLVDESYSVVGDTKEVENHIRIVNLTRADLNVVYKCSAFNELFSLTISSSVQIDVNLRPIDVQISSKKRALSAGKLTEIVCQSRGSRPSPNLTWLRNHKPMADVRQTVSFDENTTRSVLTFIPSEYDNQQMLTCRSENSRLPGYALEDNWRLTVFYIIITGEYLVVDSLRREHSGIYWCVATNVEGNGRSNELQLTIQYVPICKAAQKIFYGVSSGETVFISCEVEANPEYVNFTWTINNKQKTRKTLSSQLFTNFHLRSVLKFTPNKAEDYGTISCSAVNALGPQREPCHFTILPTGPPDSLEQCTISNKSFEAIRIECTPGYNGGLPQTFHLQLYESNVKKAIVSYSQEREAAFVLSNLEPNRTYFIHIFSSNAKGRSDALVLPLSTLSFRGFMVQNRRTKLEVNTELNTIVIHPEVRPLLNALSNDGQSPDLKSKDVEQSSNNENNESVVE</sequence>
<dbReference type="Pfam" id="PF13927">
    <property type="entry name" value="Ig_3"/>
    <property type="match status" value="2"/>
</dbReference>
<keyword evidence="3" id="KW-1015">Disulfide bond</keyword>
<dbReference type="PANTHER" id="PTHR23278:SF19">
    <property type="entry name" value="OBSCURIN"/>
    <property type="match status" value="1"/>
</dbReference>
<accession>A0A3S4R123</accession>
<feature type="domain" description="Ig-like" evidence="5">
    <location>
        <begin position="1"/>
        <end position="95"/>
    </location>
</feature>
<dbReference type="CDD" id="cd00096">
    <property type="entry name" value="Ig"/>
    <property type="match status" value="1"/>
</dbReference>
<evidence type="ECO:0000256" key="4">
    <source>
        <dbReference type="SAM" id="MobiDB-lite"/>
    </source>
</evidence>
<dbReference type="OrthoDB" id="8825892at2759"/>
<dbReference type="SMART" id="SM00409">
    <property type="entry name" value="IG"/>
    <property type="match status" value="4"/>
</dbReference>
<dbReference type="EMBL" id="NCKU01002176">
    <property type="protein sequence ID" value="RWS10235.1"/>
    <property type="molecule type" value="Genomic_DNA"/>
</dbReference>
<proteinExistence type="predicted"/>
<dbReference type="SUPFAM" id="SSF48726">
    <property type="entry name" value="Immunoglobulin"/>
    <property type="match status" value="4"/>
</dbReference>
<dbReference type="GO" id="GO:0016020">
    <property type="term" value="C:membrane"/>
    <property type="evidence" value="ECO:0007669"/>
    <property type="project" value="UniProtKB-SubCell"/>
</dbReference>
<dbReference type="SMART" id="SM00408">
    <property type="entry name" value="IGc2"/>
    <property type="match status" value="4"/>
</dbReference>
<dbReference type="InterPro" id="IPR003599">
    <property type="entry name" value="Ig_sub"/>
</dbReference>
<dbReference type="InterPro" id="IPR013162">
    <property type="entry name" value="CD80_C2-set"/>
</dbReference>
<evidence type="ECO:0000256" key="2">
    <source>
        <dbReference type="ARBA" id="ARBA00023136"/>
    </source>
</evidence>
<comment type="caution">
    <text evidence="6">The sequence shown here is derived from an EMBL/GenBank/DDBJ whole genome shotgun (WGS) entry which is preliminary data.</text>
</comment>
<evidence type="ECO:0000313" key="7">
    <source>
        <dbReference type="Proteomes" id="UP000285301"/>
    </source>
</evidence>
<evidence type="ECO:0000256" key="1">
    <source>
        <dbReference type="ARBA" id="ARBA00004167"/>
    </source>
</evidence>
<dbReference type="Pfam" id="PF08205">
    <property type="entry name" value="C2-set_2"/>
    <property type="match status" value="1"/>
</dbReference>
<dbReference type="PROSITE" id="PS50835">
    <property type="entry name" value="IG_LIKE"/>
    <property type="match status" value="4"/>
</dbReference>
<dbReference type="Proteomes" id="UP000285301">
    <property type="component" value="Unassembled WGS sequence"/>
</dbReference>
<dbReference type="STRING" id="1965070.A0A3S4R123"/>
<protein>
    <submittedName>
        <fullName evidence="6">Nephrin-like protein</fullName>
    </submittedName>
</protein>
<name>A0A3S4R123_9ACAR</name>
<feature type="non-terminal residue" evidence="6">
    <location>
        <position position="615"/>
    </location>
</feature>
<reference evidence="6 7" key="1">
    <citation type="journal article" date="2018" name="Gigascience">
        <title>Genomes of trombidid mites reveal novel predicted allergens and laterally-transferred genes associated with secondary metabolism.</title>
        <authorList>
            <person name="Dong X."/>
            <person name="Chaisiri K."/>
            <person name="Xia D."/>
            <person name="Armstrong S.D."/>
            <person name="Fang Y."/>
            <person name="Donnelly M.J."/>
            <person name="Kadowaki T."/>
            <person name="McGarry J.W."/>
            <person name="Darby A.C."/>
            <person name="Makepeace B.L."/>
        </authorList>
    </citation>
    <scope>NUCLEOTIDE SEQUENCE [LARGE SCALE GENOMIC DNA]</scope>
    <source>
        <strain evidence="6">UoL-WK</strain>
    </source>
</reference>
<organism evidence="6 7">
    <name type="scientific">Dinothrombium tinctorium</name>
    <dbReference type="NCBI Taxonomy" id="1965070"/>
    <lineage>
        <taxon>Eukaryota</taxon>
        <taxon>Metazoa</taxon>
        <taxon>Ecdysozoa</taxon>
        <taxon>Arthropoda</taxon>
        <taxon>Chelicerata</taxon>
        <taxon>Arachnida</taxon>
        <taxon>Acari</taxon>
        <taxon>Acariformes</taxon>
        <taxon>Trombidiformes</taxon>
        <taxon>Prostigmata</taxon>
        <taxon>Anystina</taxon>
        <taxon>Parasitengona</taxon>
        <taxon>Trombidioidea</taxon>
        <taxon>Trombidiidae</taxon>
        <taxon>Dinothrombium</taxon>
    </lineage>
</organism>